<dbReference type="Pfam" id="PF05267">
    <property type="entry name" value="DUF725"/>
    <property type="match status" value="1"/>
</dbReference>
<dbReference type="OrthoDB" id="7978084at2759"/>
<dbReference type="InterPro" id="IPR007931">
    <property type="entry name" value="TsetseEP"/>
</dbReference>
<name>A0A0K8U7B8_BACLA</name>
<accession>A0A0K8U7B8</accession>
<protein>
    <recommendedName>
        <fullName evidence="1">Protein TsetseEP domain-containing protein</fullName>
    </recommendedName>
</protein>
<sequence length="215" mass="23586">MSKPSTMAQRVSSLKQLEPLSLSPSLLLILLWFANSCCNRVQALAVLSENVVGGGAGMPANDIVVGDVALLLTHVENDCFETFLQESRNGSNTYASAYRACQMLGSRKRLEFVSAECSTREDMVEQVTELCTNLCDCAQTVGDMEFFECSAQHSFRGVNTMQLVYLNSTAAIVELEHKYEEAEKQILLCIIAAEQQYVASSSKAFLKLSNCLKAT</sequence>
<evidence type="ECO:0000313" key="2">
    <source>
        <dbReference type="EMBL" id="JAI22564.1"/>
    </source>
</evidence>
<dbReference type="AlphaFoldDB" id="A0A0K8U7B8"/>
<dbReference type="EMBL" id="GDHF01029750">
    <property type="protein sequence ID" value="JAI22564.1"/>
    <property type="molecule type" value="Transcribed_RNA"/>
</dbReference>
<proteinExistence type="predicted"/>
<gene>
    <name evidence="2" type="ORF">c0_g1_i1</name>
</gene>
<evidence type="ECO:0000259" key="1">
    <source>
        <dbReference type="Pfam" id="PF05267"/>
    </source>
</evidence>
<organism evidence="2">
    <name type="scientific">Bactrocera latifrons</name>
    <name type="common">Malaysian fruit fly</name>
    <name type="synonym">Chaetodacus latifrons</name>
    <dbReference type="NCBI Taxonomy" id="174628"/>
    <lineage>
        <taxon>Eukaryota</taxon>
        <taxon>Metazoa</taxon>
        <taxon>Ecdysozoa</taxon>
        <taxon>Arthropoda</taxon>
        <taxon>Hexapoda</taxon>
        <taxon>Insecta</taxon>
        <taxon>Pterygota</taxon>
        <taxon>Neoptera</taxon>
        <taxon>Endopterygota</taxon>
        <taxon>Diptera</taxon>
        <taxon>Brachycera</taxon>
        <taxon>Muscomorpha</taxon>
        <taxon>Tephritoidea</taxon>
        <taxon>Tephritidae</taxon>
        <taxon>Bactrocera</taxon>
        <taxon>Bactrocera</taxon>
    </lineage>
</organism>
<reference evidence="2" key="1">
    <citation type="submission" date="2015-06" db="EMBL/GenBank/DDBJ databases">
        <authorList>
            <person name="Hoefler B.C."/>
            <person name="Straight P.D."/>
        </authorList>
    </citation>
    <scope>NUCLEOTIDE SEQUENCE</scope>
</reference>
<feature type="domain" description="Protein TsetseEP" evidence="1">
    <location>
        <begin position="77"/>
        <end position="194"/>
    </location>
</feature>